<keyword evidence="5" id="KW-1185">Reference proteome</keyword>
<dbReference type="PANTHER" id="PTHR17630:SF44">
    <property type="entry name" value="PROTEIN AIM2"/>
    <property type="match status" value="1"/>
</dbReference>
<dbReference type="GO" id="GO:0016787">
    <property type="term" value="F:hydrolase activity"/>
    <property type="evidence" value="ECO:0007669"/>
    <property type="project" value="InterPro"/>
</dbReference>
<dbReference type="GO" id="GO:0005737">
    <property type="term" value="C:cytoplasm"/>
    <property type="evidence" value="ECO:0007669"/>
    <property type="project" value="UniProtKB-SubCell"/>
</dbReference>
<evidence type="ECO:0000256" key="1">
    <source>
        <dbReference type="ARBA" id="ARBA00004496"/>
    </source>
</evidence>
<dbReference type="Gene3D" id="3.40.50.1820">
    <property type="entry name" value="alpha/beta hydrolase"/>
    <property type="match status" value="1"/>
</dbReference>
<comment type="caution">
    <text evidence="4">The sequence shown here is derived from an EMBL/GenBank/DDBJ whole genome shotgun (WGS) entry which is preliminary data.</text>
</comment>
<evidence type="ECO:0000259" key="3">
    <source>
        <dbReference type="Pfam" id="PF01738"/>
    </source>
</evidence>
<keyword evidence="2" id="KW-0963">Cytoplasm</keyword>
<proteinExistence type="predicted"/>
<dbReference type="EMBL" id="JAXIOK010000023">
    <property type="protein sequence ID" value="KAK4742799.1"/>
    <property type="molecule type" value="Genomic_DNA"/>
</dbReference>
<sequence length="239" mass="25933">MSGSQCCENPPTLNPGSGCDSVTEIGGLKAYVSGPPDAKLAVLLISDIFGYEAPLLRKLADKVAAAGFYVVVPDFFHGDPYSPENLERPLPVWIQSHGTNKGFEEAKPVVAALKSKGITSLGAAGFCWGAKVVVELAKLDLVQSAVLLHPSLVTVDDMKEVKPPIAILGAEFDHISPPDLIKQFREVLLARPNVNCFVKLFSGVSHGWAVRYDESDEKAVKSAEEAHRDMLEWFVQYLK</sequence>
<feature type="domain" description="Dienelactone hydrolase" evidence="3">
    <location>
        <begin position="29"/>
        <end position="238"/>
    </location>
</feature>
<dbReference type="InterPro" id="IPR029058">
    <property type="entry name" value="AB_hydrolase_fold"/>
</dbReference>
<dbReference type="Pfam" id="PF01738">
    <property type="entry name" value="DLH"/>
    <property type="match status" value="1"/>
</dbReference>
<dbReference type="PANTHER" id="PTHR17630">
    <property type="entry name" value="DIENELACTONE HYDROLASE"/>
    <property type="match status" value="1"/>
</dbReference>
<gene>
    <name evidence="4" type="ORF">SAY87_000800</name>
</gene>
<evidence type="ECO:0000313" key="4">
    <source>
        <dbReference type="EMBL" id="KAK4742799.1"/>
    </source>
</evidence>
<evidence type="ECO:0000256" key="2">
    <source>
        <dbReference type="ARBA" id="ARBA00022490"/>
    </source>
</evidence>
<protein>
    <recommendedName>
        <fullName evidence="3">Dienelactone hydrolase domain-containing protein</fullName>
    </recommendedName>
</protein>
<comment type="subcellular location">
    <subcellularLocation>
        <location evidence="1">Cytoplasm</location>
    </subcellularLocation>
</comment>
<dbReference type="InterPro" id="IPR002925">
    <property type="entry name" value="Dienelactn_hydro"/>
</dbReference>
<organism evidence="4 5">
    <name type="scientific">Trapa incisa</name>
    <dbReference type="NCBI Taxonomy" id="236973"/>
    <lineage>
        <taxon>Eukaryota</taxon>
        <taxon>Viridiplantae</taxon>
        <taxon>Streptophyta</taxon>
        <taxon>Embryophyta</taxon>
        <taxon>Tracheophyta</taxon>
        <taxon>Spermatophyta</taxon>
        <taxon>Magnoliopsida</taxon>
        <taxon>eudicotyledons</taxon>
        <taxon>Gunneridae</taxon>
        <taxon>Pentapetalae</taxon>
        <taxon>rosids</taxon>
        <taxon>malvids</taxon>
        <taxon>Myrtales</taxon>
        <taxon>Lythraceae</taxon>
        <taxon>Trapa</taxon>
    </lineage>
</organism>
<dbReference type="FunFam" id="3.40.50.1820:FF:000178">
    <property type="entry name" value="Carboxymethylenebutenolidase homolog"/>
    <property type="match status" value="1"/>
</dbReference>
<dbReference type="Proteomes" id="UP001345219">
    <property type="component" value="Chromosome 1"/>
</dbReference>
<evidence type="ECO:0000313" key="5">
    <source>
        <dbReference type="Proteomes" id="UP001345219"/>
    </source>
</evidence>
<reference evidence="4 5" key="1">
    <citation type="journal article" date="2023" name="Hortic Res">
        <title>Pangenome of water caltrop reveals structural variations and asymmetric subgenome divergence after allopolyploidization.</title>
        <authorList>
            <person name="Zhang X."/>
            <person name="Chen Y."/>
            <person name="Wang L."/>
            <person name="Yuan Y."/>
            <person name="Fang M."/>
            <person name="Shi L."/>
            <person name="Lu R."/>
            <person name="Comes H.P."/>
            <person name="Ma Y."/>
            <person name="Chen Y."/>
            <person name="Huang G."/>
            <person name="Zhou Y."/>
            <person name="Zheng Z."/>
            <person name="Qiu Y."/>
        </authorList>
    </citation>
    <scope>NUCLEOTIDE SEQUENCE [LARGE SCALE GENOMIC DNA]</scope>
    <source>
        <tissue evidence="4">Roots</tissue>
    </source>
</reference>
<dbReference type="AlphaFoldDB" id="A0AAN7GS60"/>
<name>A0AAN7GS60_9MYRT</name>
<dbReference type="SUPFAM" id="SSF53474">
    <property type="entry name" value="alpha/beta-Hydrolases"/>
    <property type="match status" value="1"/>
</dbReference>
<accession>A0AAN7GS60</accession>